<evidence type="ECO:0000313" key="4">
    <source>
        <dbReference type="Proteomes" id="UP000729913"/>
    </source>
</evidence>
<dbReference type="OrthoDB" id="6735462at2759"/>
<feature type="transmembrane region" description="Helical" evidence="2">
    <location>
        <begin position="38"/>
        <end position="61"/>
    </location>
</feature>
<name>A0A8J5QTG0_9HYME</name>
<comment type="caution">
    <text evidence="3">The sequence shown here is derived from an EMBL/GenBank/DDBJ whole genome shotgun (WGS) entry which is preliminary data.</text>
</comment>
<dbReference type="AlphaFoldDB" id="A0A8J5QTG0"/>
<reference evidence="3" key="1">
    <citation type="submission" date="2020-03" db="EMBL/GenBank/DDBJ databases">
        <authorList>
            <person name="Chebbi M.A."/>
            <person name="Drezen J.M."/>
        </authorList>
    </citation>
    <scope>NUCLEOTIDE SEQUENCE</scope>
    <source>
        <tissue evidence="3">Whole body</tissue>
    </source>
</reference>
<dbReference type="EMBL" id="JAAOIC020000006">
    <property type="protein sequence ID" value="KAG8041930.1"/>
    <property type="molecule type" value="Genomic_DNA"/>
</dbReference>
<protein>
    <submittedName>
        <fullName evidence="3">Uncharacterized protein</fullName>
    </submittedName>
</protein>
<proteinExistence type="predicted"/>
<dbReference type="Proteomes" id="UP000729913">
    <property type="component" value="Unassembled WGS sequence"/>
</dbReference>
<keyword evidence="2" id="KW-1133">Transmembrane helix</keyword>
<evidence type="ECO:0000256" key="1">
    <source>
        <dbReference type="SAM" id="MobiDB-lite"/>
    </source>
</evidence>
<organism evidence="3 4">
    <name type="scientific">Cotesia typhae</name>
    <dbReference type="NCBI Taxonomy" id="2053667"/>
    <lineage>
        <taxon>Eukaryota</taxon>
        <taxon>Metazoa</taxon>
        <taxon>Ecdysozoa</taxon>
        <taxon>Arthropoda</taxon>
        <taxon>Hexapoda</taxon>
        <taxon>Insecta</taxon>
        <taxon>Pterygota</taxon>
        <taxon>Neoptera</taxon>
        <taxon>Endopterygota</taxon>
        <taxon>Hymenoptera</taxon>
        <taxon>Apocrita</taxon>
        <taxon>Ichneumonoidea</taxon>
        <taxon>Braconidae</taxon>
        <taxon>Microgastrinae</taxon>
        <taxon>Cotesia</taxon>
    </lineage>
</organism>
<accession>A0A8J5QTG0</accession>
<keyword evidence="2" id="KW-0812">Transmembrane</keyword>
<evidence type="ECO:0000256" key="2">
    <source>
        <dbReference type="SAM" id="Phobius"/>
    </source>
</evidence>
<reference evidence="3" key="2">
    <citation type="submission" date="2021-04" db="EMBL/GenBank/DDBJ databases">
        <title>Genome-wide patterns of bracovirus chromosomal integration into multiple host tissues during parasitism.</title>
        <authorList>
            <person name="Chebbi M.A.C."/>
        </authorList>
    </citation>
    <scope>NUCLEOTIDE SEQUENCE</scope>
    <source>
        <tissue evidence="3">Whole body</tissue>
    </source>
</reference>
<keyword evidence="2" id="KW-0472">Membrane</keyword>
<evidence type="ECO:0000313" key="3">
    <source>
        <dbReference type="EMBL" id="KAG8041930.1"/>
    </source>
</evidence>
<feature type="region of interest" description="Disordered" evidence="1">
    <location>
        <begin position="158"/>
        <end position="177"/>
    </location>
</feature>
<sequence>MRRDYVVDDPHAFRMPLQIRSTLAQHLHVNKNRHVYELVLYELLVTLAIKLIIFLLLIIAVKCQEKDISEEESLEAQLENNKLLLWKIRDKLNSFHNDRHKFKRSAGKNLRNRLARGTFLRMDPNRRTFSSQVLAKKMAEESLRSPKMQETLKRLTEVRSAEGHRKHSGSIVSKVKARRDDKLKLPDKSVKSSRGLLKLDVKRSDVDCTADRTRIFNPSLVAEQSNALSRHTRHTFPLLEKLYNSQFNDLLRRNFAATTDNYLGPYLGSRDKIYYGAEQKINKDPIELNSVDLFENNYKNELLKNWNDFPFLLGKKSVPENIFNSTDKSVEKESKHVKAKVEKVNNGDPTCETKEVAREILNRIIEELEELKNDRNKSFYGEVNHHKLNVKIKKQKLIKTINHRGFLNETWNVTGQSFYGFDAPFSLTAINCHTKSLASFIGTCKTCNGNDMIQGIWTTIHEPHDCRYFSIAINSYNDIFRRIKKN</sequence>
<keyword evidence="4" id="KW-1185">Reference proteome</keyword>
<gene>
    <name evidence="3" type="ORF">G9C98_007234</name>
</gene>